<dbReference type="NCBIfam" id="NF005559">
    <property type="entry name" value="PRK07231.1"/>
    <property type="match status" value="1"/>
</dbReference>
<dbReference type="EMBL" id="LT607410">
    <property type="protein sequence ID" value="SCF35092.1"/>
    <property type="molecule type" value="Genomic_DNA"/>
</dbReference>
<name>A0A1C4ZQD2_9ACTN</name>
<evidence type="ECO:0000256" key="2">
    <source>
        <dbReference type="ARBA" id="ARBA00023002"/>
    </source>
</evidence>
<dbReference type="PRINTS" id="PR00081">
    <property type="entry name" value="GDHRDH"/>
</dbReference>
<evidence type="ECO:0000313" key="3">
    <source>
        <dbReference type="EMBL" id="SCF35092.1"/>
    </source>
</evidence>
<dbReference type="Gene3D" id="3.40.50.720">
    <property type="entry name" value="NAD(P)-binding Rossmann-like Domain"/>
    <property type="match status" value="1"/>
</dbReference>
<protein>
    <submittedName>
        <fullName evidence="3">3-oxoacyl-[acyl-carrier protein] reductase</fullName>
    </submittedName>
</protein>
<keyword evidence="2" id="KW-0560">Oxidoreductase</keyword>
<dbReference type="SUPFAM" id="SSF51735">
    <property type="entry name" value="NAD(P)-binding Rossmann-fold domains"/>
    <property type="match status" value="1"/>
</dbReference>
<dbReference type="RefSeq" id="WP_088963083.1">
    <property type="nucleotide sequence ID" value="NZ_LT607410.1"/>
</dbReference>
<comment type="similarity">
    <text evidence="1">Belongs to the short-chain dehydrogenases/reductases (SDR) family.</text>
</comment>
<sequence length="256" mass="26656">MSQAAATSTRFTGRTAIVTGASRGIGLAIAERLVAEGAKVVITARRQEALDQAVAQLGPEHALGVAGHADDADHQAEVVARAVDTFGSVDLLVNNTGINPTYGPMVDMDLAAARKIFEVNCLAALAWVQQAYRRWMKEHGGAVVNVSSVAGLRPAPGIGFYGASKAMLTHLTQQLAVELGPDIRVNAVAPAVVKTKFATALYEGREEQVAGAYPLKRLGVPDDIGSVVAFLLSEDAAWMTGQLLVIDGGVTLTGGV</sequence>
<dbReference type="Proteomes" id="UP000198228">
    <property type="component" value="Chromosome I"/>
</dbReference>
<dbReference type="PANTHER" id="PTHR43943:SF2">
    <property type="entry name" value="DEHYDROGENASE_REDUCTASE 4"/>
    <property type="match status" value="1"/>
</dbReference>
<dbReference type="Pfam" id="PF13561">
    <property type="entry name" value="adh_short_C2"/>
    <property type="match status" value="1"/>
</dbReference>
<dbReference type="CDD" id="cd05233">
    <property type="entry name" value="SDR_c"/>
    <property type="match status" value="1"/>
</dbReference>
<accession>A0A1C4ZQD2</accession>
<proteinExistence type="inferred from homology"/>
<dbReference type="PRINTS" id="PR00080">
    <property type="entry name" value="SDRFAMILY"/>
</dbReference>
<gene>
    <name evidence="3" type="ORF">GA0074696_4717</name>
</gene>
<dbReference type="PANTHER" id="PTHR43943">
    <property type="entry name" value="DEHYDROGENASE/REDUCTASE (SDR FAMILY) MEMBER 4"/>
    <property type="match status" value="1"/>
</dbReference>
<dbReference type="InterPro" id="IPR002347">
    <property type="entry name" value="SDR_fam"/>
</dbReference>
<dbReference type="InterPro" id="IPR036291">
    <property type="entry name" value="NAD(P)-bd_dom_sf"/>
</dbReference>
<evidence type="ECO:0000313" key="4">
    <source>
        <dbReference type="Proteomes" id="UP000198228"/>
    </source>
</evidence>
<dbReference type="GO" id="GO:0016491">
    <property type="term" value="F:oxidoreductase activity"/>
    <property type="evidence" value="ECO:0007669"/>
    <property type="project" value="UniProtKB-KW"/>
</dbReference>
<dbReference type="FunFam" id="3.40.50.720:FF:000084">
    <property type="entry name" value="Short-chain dehydrogenase reductase"/>
    <property type="match status" value="1"/>
</dbReference>
<reference evidence="3 4" key="1">
    <citation type="submission" date="2016-06" db="EMBL/GenBank/DDBJ databases">
        <authorList>
            <person name="Kjaerup R.B."/>
            <person name="Dalgaard T.S."/>
            <person name="Juul-Madsen H.R."/>
        </authorList>
    </citation>
    <scope>NUCLEOTIDE SEQUENCE [LARGE SCALE GENOMIC DNA]</scope>
    <source>
        <strain evidence="3 4">DSM 43821</strain>
    </source>
</reference>
<evidence type="ECO:0000256" key="1">
    <source>
        <dbReference type="ARBA" id="ARBA00006484"/>
    </source>
</evidence>
<organism evidence="3 4">
    <name type="scientific">Micromonospora purpureochromogenes</name>
    <dbReference type="NCBI Taxonomy" id="47872"/>
    <lineage>
        <taxon>Bacteria</taxon>
        <taxon>Bacillati</taxon>
        <taxon>Actinomycetota</taxon>
        <taxon>Actinomycetes</taxon>
        <taxon>Micromonosporales</taxon>
        <taxon>Micromonosporaceae</taxon>
        <taxon>Micromonospora</taxon>
    </lineage>
</organism>
<dbReference type="AlphaFoldDB" id="A0A1C4ZQD2"/>